<dbReference type="EMBL" id="CAJVPU010004144">
    <property type="protein sequence ID" value="CAG8528513.1"/>
    <property type="molecule type" value="Genomic_DNA"/>
</dbReference>
<organism evidence="1 2">
    <name type="scientific">Dentiscutata heterogama</name>
    <dbReference type="NCBI Taxonomy" id="1316150"/>
    <lineage>
        <taxon>Eukaryota</taxon>
        <taxon>Fungi</taxon>
        <taxon>Fungi incertae sedis</taxon>
        <taxon>Mucoromycota</taxon>
        <taxon>Glomeromycotina</taxon>
        <taxon>Glomeromycetes</taxon>
        <taxon>Diversisporales</taxon>
        <taxon>Gigasporaceae</taxon>
        <taxon>Dentiscutata</taxon>
    </lineage>
</organism>
<proteinExistence type="predicted"/>
<evidence type="ECO:0000313" key="1">
    <source>
        <dbReference type="EMBL" id="CAG8528513.1"/>
    </source>
</evidence>
<dbReference type="Proteomes" id="UP000789702">
    <property type="component" value="Unassembled WGS sequence"/>
</dbReference>
<reference evidence="1" key="1">
    <citation type="submission" date="2021-06" db="EMBL/GenBank/DDBJ databases">
        <authorList>
            <person name="Kallberg Y."/>
            <person name="Tangrot J."/>
            <person name="Rosling A."/>
        </authorList>
    </citation>
    <scope>NUCLEOTIDE SEQUENCE</scope>
    <source>
        <strain evidence="1">IL203A</strain>
    </source>
</reference>
<keyword evidence="2" id="KW-1185">Reference proteome</keyword>
<name>A0ACA9LIU0_9GLOM</name>
<comment type="caution">
    <text evidence="1">The sequence shown here is derived from an EMBL/GenBank/DDBJ whole genome shotgun (WGS) entry which is preliminary data.</text>
</comment>
<accession>A0ACA9LIU0</accession>
<gene>
    <name evidence="1" type="ORF">DHETER_LOCUS4258</name>
</gene>
<sequence>KATDKATNKVADMVVRQIDFMRAHDSSIINMTSPNPTFNGMFFGIGVAAGIIVIIFLAFAGFLLYRRFKPKYIPTPGSDQRPRSEE</sequence>
<protein>
    <submittedName>
        <fullName evidence="1">12033_t:CDS:1</fullName>
    </submittedName>
</protein>
<evidence type="ECO:0000313" key="2">
    <source>
        <dbReference type="Proteomes" id="UP000789702"/>
    </source>
</evidence>
<feature type="non-terminal residue" evidence="1">
    <location>
        <position position="1"/>
    </location>
</feature>